<evidence type="ECO:0000313" key="6">
    <source>
        <dbReference type="EMBL" id="CEM36140.1"/>
    </source>
</evidence>
<name>A0A0G4GYX4_9ALVE</name>
<evidence type="ECO:0000256" key="1">
    <source>
        <dbReference type="ARBA" id="ARBA00010603"/>
    </source>
</evidence>
<evidence type="ECO:0000256" key="2">
    <source>
        <dbReference type="ARBA" id="ARBA00015736"/>
    </source>
</evidence>
<dbReference type="VEuPathDB" id="CryptoDB:Cvel_5400"/>
<feature type="compositionally biased region" description="Gly residues" evidence="5">
    <location>
        <begin position="1303"/>
        <end position="1314"/>
    </location>
</feature>
<evidence type="ECO:0000256" key="3">
    <source>
        <dbReference type="ARBA" id="ARBA00022707"/>
    </source>
</evidence>
<dbReference type="GO" id="GO:0007030">
    <property type="term" value="P:Golgi organization"/>
    <property type="evidence" value="ECO:0007669"/>
    <property type="project" value="TreeGrafter"/>
</dbReference>
<evidence type="ECO:0000256" key="4">
    <source>
        <dbReference type="ARBA" id="ARBA00023288"/>
    </source>
</evidence>
<feature type="region of interest" description="Disordered" evidence="5">
    <location>
        <begin position="679"/>
        <end position="729"/>
    </location>
</feature>
<evidence type="ECO:0000256" key="5">
    <source>
        <dbReference type="SAM" id="MobiDB-lite"/>
    </source>
</evidence>
<keyword evidence="4" id="KW-0449">Lipoprotein</keyword>
<dbReference type="PANTHER" id="PTHR12895">
    <property type="entry name" value="DYMECLIN"/>
    <property type="match status" value="1"/>
</dbReference>
<dbReference type="Pfam" id="PF09742">
    <property type="entry name" value="Dymeclin"/>
    <property type="match status" value="1"/>
</dbReference>
<accession>A0A0G4GYX4</accession>
<feature type="region of interest" description="Disordered" evidence="5">
    <location>
        <begin position="1252"/>
        <end position="1361"/>
    </location>
</feature>
<dbReference type="InterPro" id="IPR019142">
    <property type="entry name" value="Dymeclin"/>
</dbReference>
<feature type="region of interest" description="Disordered" evidence="5">
    <location>
        <begin position="1099"/>
        <end position="1159"/>
    </location>
</feature>
<feature type="compositionally biased region" description="Low complexity" evidence="5">
    <location>
        <begin position="1292"/>
        <end position="1302"/>
    </location>
</feature>
<reference evidence="6" key="1">
    <citation type="submission" date="2014-11" db="EMBL/GenBank/DDBJ databases">
        <authorList>
            <person name="Otto D Thomas"/>
            <person name="Naeem Raeece"/>
        </authorList>
    </citation>
    <scope>NUCLEOTIDE SEQUENCE</scope>
</reference>
<dbReference type="EMBL" id="CDMZ01001680">
    <property type="protein sequence ID" value="CEM36140.1"/>
    <property type="molecule type" value="Genomic_DNA"/>
</dbReference>
<organism evidence="6">
    <name type="scientific">Chromera velia CCMP2878</name>
    <dbReference type="NCBI Taxonomy" id="1169474"/>
    <lineage>
        <taxon>Eukaryota</taxon>
        <taxon>Sar</taxon>
        <taxon>Alveolata</taxon>
        <taxon>Colpodellida</taxon>
        <taxon>Chromeraceae</taxon>
        <taxon>Chromera</taxon>
    </lineage>
</organism>
<feature type="region of interest" description="Disordered" evidence="5">
    <location>
        <begin position="363"/>
        <end position="390"/>
    </location>
</feature>
<feature type="region of interest" description="Disordered" evidence="5">
    <location>
        <begin position="851"/>
        <end position="888"/>
    </location>
</feature>
<protein>
    <recommendedName>
        <fullName evidence="2">Dymeclin</fullName>
    </recommendedName>
</protein>
<feature type="region of interest" description="Disordered" evidence="5">
    <location>
        <begin position="572"/>
        <end position="608"/>
    </location>
</feature>
<feature type="compositionally biased region" description="Low complexity" evidence="5">
    <location>
        <begin position="1326"/>
        <end position="1336"/>
    </location>
</feature>
<feature type="region of interest" description="Disordered" evidence="5">
    <location>
        <begin position="253"/>
        <end position="291"/>
    </location>
</feature>
<feature type="compositionally biased region" description="Polar residues" evidence="5">
    <location>
        <begin position="364"/>
        <end position="373"/>
    </location>
</feature>
<feature type="compositionally biased region" description="Polar residues" evidence="5">
    <location>
        <begin position="465"/>
        <end position="478"/>
    </location>
</feature>
<feature type="compositionally biased region" description="Low complexity" evidence="5">
    <location>
        <begin position="1132"/>
        <end position="1146"/>
    </location>
</feature>
<gene>
    <name evidence="6" type="ORF">Cvel_5400</name>
</gene>
<comment type="similarity">
    <text evidence="1">Belongs to the dymeclin family.</text>
</comment>
<keyword evidence="3" id="KW-0519">Myristate</keyword>
<dbReference type="GO" id="GO:0005794">
    <property type="term" value="C:Golgi apparatus"/>
    <property type="evidence" value="ECO:0007669"/>
    <property type="project" value="TreeGrafter"/>
</dbReference>
<feature type="compositionally biased region" description="Polar residues" evidence="5">
    <location>
        <begin position="704"/>
        <end position="715"/>
    </location>
</feature>
<dbReference type="PANTHER" id="PTHR12895:SF9">
    <property type="entry name" value="DYMECLIN"/>
    <property type="match status" value="1"/>
</dbReference>
<feature type="compositionally biased region" description="Basic and acidic residues" evidence="5">
    <location>
        <begin position="1274"/>
        <end position="1291"/>
    </location>
</feature>
<feature type="region of interest" description="Disordered" evidence="5">
    <location>
        <begin position="464"/>
        <end position="530"/>
    </location>
</feature>
<sequence length="1409" mass="149695">MGAGHSLDGPFKGKSTLEVICGPEELPSDDIRWLGLFELQIPPTVSISELDAWVKSRLFVSLLTNNEVTGNFSRLLHVFCKALKAHRASQQIEADSASPSSLAVGGESPPSPVPCSDECLRSLGSLIRALIKLFVEHCSAPEILFHFEIEGPPAPIPPHLKRKKEADGTREAPVLRVRVRDGRRSRLTVLDLNALGNSCTAVRKSIETWVGKEDPEMGSRLQNMGFLLRDGDGDCFSLADAIVHSQIVGRGAPGGAGWQHEGAEEGGGPSSVSSQKKNEEPEEGGVEGDGWFDVLPLSVKTTSRAFEFLTEISEFCVATWESSLPSFSMLQTHQSLQEILLSLFSVALPEKFTETDAPLFFAPASSTDASNGVPTGAPQKGQGEEAEGGRRRASTIFEHSAPLHYITMTGLDSEAAPAGGADQGAGGGPGPVQISVTRAHGFFLEIFLDVLRLAQTKFVWAAAASSKQNATPARSQSRGFGVERGNSNDASSSSKKESQVALALSQATRALTGEGEKENAPPSALTVTDGEGRELTPLATEFAAYLLQIVCQRGAPPSPALAAFFAFRDTDRKERGRDSEGQGGSSPSERRQSASASDPQGAGGRTRILSSSSLHLGGSFEDLRVPLPLLYRALSLLCLLIFYRRSPRHAPDSRKLGPTTSNAFADEFEKMFDISCRLPPSPAATTRAPVEEKETIAEVRQAGQPHQQQRADTPSSIPPSARGHTPHGVGAGVVAVGPGHQQKLVLAPWNGEGRAVAAPPGNGTPQYHHHQPQPLPALSYASLSLRCPMPSFDRLLAAVCSRRLGEHLFPLLLYALVHRNRSFKLFCLSRSEPERLLLPLLECLSKIPQLAPRSGGSRTKARGRASVGAERKNSAGGTEGGQSSASGPAGRPVLHQLYAAPPAAVVLLLVLLALSSERALCQSLMQTRIGPMSHIDQRAPEDATVGALVLVVLVRLVQWVFAGPLDPFLVETLSATLCNLSETFRHLDWYSANKIVSLLGSLCKSLNRLLGLPSDAQGAASGSKVDPAVALQVQQQLATLPKDPVVRALRMLMLSLSLVLYSSLTPPQLSTNIPLLYALLRSFPPAVPRLLAAALAPLPSLQTPQPPKENPQAPHPPPQAAATSNGASELAPVSPSHQQPPGGSSVASSARGQGEMGPSGQRVTFPVWLLALKTLHQIIRDIENELLAGEDGDREAASPAADSGVTETSKMLEELCNRLRLRWRHPQQLQPPRICFGGGAFLGVHPQAFFSREGNADSGRQSFSRNDHSPAAAVDKREGEVPPQNGERERGPPSTGIISGSSGHTGAGTGVRMGGDGEKEKGDNGSSGVPGSTSTSAHQPGAATSSGGSPVRSPSEKSTASSVVDFFPLPPVPLAYAEFGDADLFFLPILWKAVYFLMPNNCCWTRQGE</sequence>
<feature type="compositionally biased region" description="Pro residues" evidence="5">
    <location>
        <begin position="1104"/>
        <end position="1119"/>
    </location>
</feature>
<proteinExistence type="inferred from homology"/>